<dbReference type="Pfam" id="PF01061">
    <property type="entry name" value="ABC2_membrane"/>
    <property type="match status" value="1"/>
</dbReference>
<dbReference type="InterPro" id="IPR051784">
    <property type="entry name" value="Nod_factor_ABC_transporter"/>
</dbReference>
<evidence type="ECO:0000259" key="7">
    <source>
        <dbReference type="PROSITE" id="PS51012"/>
    </source>
</evidence>
<comment type="subcellular location">
    <subcellularLocation>
        <location evidence="6">Cell membrane</location>
        <topology evidence="6">Multi-pass membrane protein</topology>
    </subcellularLocation>
    <subcellularLocation>
        <location evidence="1">Membrane</location>
        <topology evidence="1">Multi-pass membrane protein</topology>
    </subcellularLocation>
</comment>
<feature type="domain" description="ABC transmembrane type-2" evidence="7">
    <location>
        <begin position="46"/>
        <end position="265"/>
    </location>
</feature>
<dbReference type="InterPro" id="IPR000412">
    <property type="entry name" value="ABC_2_transport"/>
</dbReference>
<dbReference type="RefSeq" id="WP_121032259.1">
    <property type="nucleotide sequence ID" value="NZ_RBXT01000001.1"/>
</dbReference>
<dbReference type="OrthoDB" id="160207at2"/>
<sequence>MSTDASTGSVARGARPASGTVRAASAVRRVRSQAGFEVGTLLRNGEQLLVSVVLPVIALVGLALTTAPSLGDGRRIDLAVPGILALCVISSAFTSQAISTAFDRRYAVLRYLGVTPLGRSGLLTAKVVATLAVEVVQVVVVGALGLVLGWRPSVVGLVVAVPLLVLGTWAFVALALLLAGTVRAEAVLAAANLLWVLFLVAGVVVPRTQLPGAVSGVVAALPSSALADGLRSALVDGVVNPVAVLVVLAWAALASVLAARWFRFDD</sequence>
<dbReference type="InterPro" id="IPR013525">
    <property type="entry name" value="ABC2_TM"/>
</dbReference>
<dbReference type="PROSITE" id="PS51012">
    <property type="entry name" value="ABC_TM2"/>
    <property type="match status" value="1"/>
</dbReference>
<keyword evidence="2 6" id="KW-0812">Transmembrane</keyword>
<dbReference type="GO" id="GO:0140359">
    <property type="term" value="F:ABC-type transporter activity"/>
    <property type="evidence" value="ECO:0007669"/>
    <property type="project" value="InterPro"/>
</dbReference>
<evidence type="ECO:0000313" key="9">
    <source>
        <dbReference type="Proteomes" id="UP000278440"/>
    </source>
</evidence>
<keyword evidence="9" id="KW-1185">Reference proteome</keyword>
<dbReference type="AlphaFoldDB" id="A0A495XXH1"/>
<proteinExistence type="inferred from homology"/>
<evidence type="ECO:0000256" key="2">
    <source>
        <dbReference type="ARBA" id="ARBA00022692"/>
    </source>
</evidence>
<feature type="transmembrane region" description="Helical" evidence="6">
    <location>
        <begin position="79"/>
        <end position="102"/>
    </location>
</feature>
<dbReference type="GO" id="GO:0046677">
    <property type="term" value="P:response to antibiotic"/>
    <property type="evidence" value="ECO:0007669"/>
    <property type="project" value="UniProtKB-KW"/>
</dbReference>
<keyword evidence="6" id="KW-1003">Cell membrane</keyword>
<protein>
    <recommendedName>
        <fullName evidence="6">Transport permease protein</fullName>
    </recommendedName>
</protein>
<dbReference type="EMBL" id="RBXT01000001">
    <property type="protein sequence ID" value="RKT78119.1"/>
    <property type="molecule type" value="Genomic_DNA"/>
</dbReference>
<organism evidence="8 9">
    <name type="scientific">Terracoccus luteus</name>
    <dbReference type="NCBI Taxonomy" id="53356"/>
    <lineage>
        <taxon>Bacteria</taxon>
        <taxon>Bacillati</taxon>
        <taxon>Actinomycetota</taxon>
        <taxon>Actinomycetes</taxon>
        <taxon>Micrococcales</taxon>
        <taxon>Intrasporangiaceae</taxon>
        <taxon>Terracoccus</taxon>
    </lineage>
</organism>
<keyword evidence="4 6" id="KW-0472">Membrane</keyword>
<comment type="similarity">
    <text evidence="6">Belongs to the ABC-2 integral membrane protein family.</text>
</comment>
<evidence type="ECO:0000256" key="1">
    <source>
        <dbReference type="ARBA" id="ARBA00004141"/>
    </source>
</evidence>
<feature type="transmembrane region" description="Helical" evidence="6">
    <location>
        <begin position="242"/>
        <end position="262"/>
    </location>
</feature>
<dbReference type="GO" id="GO:0043190">
    <property type="term" value="C:ATP-binding cassette (ABC) transporter complex"/>
    <property type="evidence" value="ECO:0007669"/>
    <property type="project" value="InterPro"/>
</dbReference>
<evidence type="ECO:0000256" key="4">
    <source>
        <dbReference type="ARBA" id="ARBA00023136"/>
    </source>
</evidence>
<dbReference type="Proteomes" id="UP000278440">
    <property type="component" value="Unassembled WGS sequence"/>
</dbReference>
<evidence type="ECO:0000313" key="8">
    <source>
        <dbReference type="EMBL" id="RKT78119.1"/>
    </source>
</evidence>
<feature type="transmembrane region" description="Helical" evidence="6">
    <location>
        <begin position="48"/>
        <end position="67"/>
    </location>
</feature>
<name>A0A495XXH1_9MICO</name>
<evidence type="ECO:0000256" key="6">
    <source>
        <dbReference type="RuleBase" id="RU361157"/>
    </source>
</evidence>
<evidence type="ECO:0000256" key="5">
    <source>
        <dbReference type="ARBA" id="ARBA00023251"/>
    </source>
</evidence>
<dbReference type="PIRSF" id="PIRSF006648">
    <property type="entry name" value="DrrB"/>
    <property type="match status" value="1"/>
</dbReference>
<keyword evidence="6" id="KW-0813">Transport</keyword>
<reference evidence="8 9" key="1">
    <citation type="submission" date="2018-10" db="EMBL/GenBank/DDBJ databases">
        <title>Sequencing the genomes of 1000 actinobacteria strains.</title>
        <authorList>
            <person name="Klenk H.-P."/>
        </authorList>
    </citation>
    <scope>NUCLEOTIDE SEQUENCE [LARGE SCALE GENOMIC DNA]</scope>
    <source>
        <strain evidence="8 9">DSM 44267</strain>
    </source>
</reference>
<comment type="caution">
    <text evidence="8">The sequence shown here is derived from an EMBL/GenBank/DDBJ whole genome shotgun (WGS) entry which is preliminary data.</text>
</comment>
<dbReference type="PANTHER" id="PTHR43229">
    <property type="entry name" value="NODULATION PROTEIN J"/>
    <property type="match status" value="1"/>
</dbReference>
<dbReference type="PANTHER" id="PTHR43229:SF2">
    <property type="entry name" value="NODULATION PROTEIN J"/>
    <property type="match status" value="1"/>
</dbReference>
<dbReference type="InterPro" id="IPR047817">
    <property type="entry name" value="ABC2_TM_bact-type"/>
</dbReference>
<keyword evidence="3 6" id="KW-1133">Transmembrane helix</keyword>
<accession>A0A495XXH1</accession>
<feature type="transmembrane region" description="Helical" evidence="6">
    <location>
        <begin position="154"/>
        <end position="179"/>
    </location>
</feature>
<evidence type="ECO:0000256" key="3">
    <source>
        <dbReference type="ARBA" id="ARBA00022989"/>
    </source>
</evidence>
<gene>
    <name evidence="8" type="ORF">DFJ68_1557</name>
</gene>
<feature type="transmembrane region" description="Helical" evidence="6">
    <location>
        <begin position="186"/>
        <end position="205"/>
    </location>
</feature>
<keyword evidence="5" id="KW-0046">Antibiotic resistance</keyword>
<feature type="transmembrane region" description="Helical" evidence="6">
    <location>
        <begin position="123"/>
        <end position="148"/>
    </location>
</feature>